<dbReference type="Proteomes" id="UP001311232">
    <property type="component" value="Unassembled WGS sequence"/>
</dbReference>
<evidence type="ECO:0000313" key="2">
    <source>
        <dbReference type="Proteomes" id="UP001311232"/>
    </source>
</evidence>
<proteinExistence type="predicted"/>
<protein>
    <submittedName>
        <fullName evidence="1">Uncharacterized protein</fullName>
    </submittedName>
</protein>
<accession>A0AAV9S9R6</accession>
<reference evidence="1 2" key="1">
    <citation type="submission" date="2021-06" db="EMBL/GenBank/DDBJ databases">
        <authorList>
            <person name="Palmer J.M."/>
        </authorList>
    </citation>
    <scope>NUCLEOTIDE SEQUENCE [LARGE SCALE GENOMIC DNA]</scope>
    <source>
        <strain evidence="1 2">MEX-2019</strain>
        <tissue evidence="1">Muscle</tissue>
    </source>
</reference>
<dbReference type="AlphaFoldDB" id="A0AAV9S9R6"/>
<keyword evidence="2" id="KW-1185">Reference proteome</keyword>
<dbReference type="EMBL" id="JAHHUM010000648">
    <property type="protein sequence ID" value="KAK5618000.1"/>
    <property type="molecule type" value="Genomic_DNA"/>
</dbReference>
<gene>
    <name evidence="1" type="ORF">CRENBAI_023633</name>
</gene>
<name>A0AAV9S9R6_9TELE</name>
<evidence type="ECO:0000313" key="1">
    <source>
        <dbReference type="EMBL" id="KAK5618000.1"/>
    </source>
</evidence>
<sequence length="63" mass="6845">MQDTFNLSVKAKFNFRAEAGQERGLQLLTSTAADMKSAEEAKTESCDLCIVGCRIANLTRSCA</sequence>
<comment type="caution">
    <text evidence="1">The sequence shown here is derived from an EMBL/GenBank/DDBJ whole genome shotgun (WGS) entry which is preliminary data.</text>
</comment>
<organism evidence="1 2">
    <name type="scientific">Crenichthys baileyi</name>
    <name type="common">White River springfish</name>
    <dbReference type="NCBI Taxonomy" id="28760"/>
    <lineage>
        <taxon>Eukaryota</taxon>
        <taxon>Metazoa</taxon>
        <taxon>Chordata</taxon>
        <taxon>Craniata</taxon>
        <taxon>Vertebrata</taxon>
        <taxon>Euteleostomi</taxon>
        <taxon>Actinopterygii</taxon>
        <taxon>Neopterygii</taxon>
        <taxon>Teleostei</taxon>
        <taxon>Neoteleostei</taxon>
        <taxon>Acanthomorphata</taxon>
        <taxon>Ovalentaria</taxon>
        <taxon>Atherinomorphae</taxon>
        <taxon>Cyprinodontiformes</taxon>
        <taxon>Goodeidae</taxon>
        <taxon>Crenichthys</taxon>
    </lineage>
</organism>